<name>A0A915EYE5_9CEST</name>
<evidence type="ECO:0000313" key="2">
    <source>
        <dbReference type="WBParaSite" id="maker-E.canG7_contigs_3176-snap-gene-0.0-mRNA-1"/>
    </source>
</evidence>
<reference evidence="2" key="1">
    <citation type="submission" date="2022-11" db="UniProtKB">
        <authorList>
            <consortium name="WormBaseParasite"/>
        </authorList>
    </citation>
    <scope>IDENTIFICATION</scope>
</reference>
<proteinExistence type="predicted"/>
<sequence length="82" mass="9308">MKLLLKYACPIVIPEDRLDDRVRHLMRVDLTRCTDVVGSSTASPLQTCERLDSFGRVGQVKILSVVERRSKSFLITGGKFER</sequence>
<keyword evidence="1" id="KW-1185">Reference proteome</keyword>
<protein>
    <submittedName>
        <fullName evidence="2">Uncharacterized protein</fullName>
    </submittedName>
</protein>
<evidence type="ECO:0000313" key="1">
    <source>
        <dbReference type="Proteomes" id="UP000887562"/>
    </source>
</evidence>
<organism evidence="1 2">
    <name type="scientific">Echinococcus canadensis</name>
    <dbReference type="NCBI Taxonomy" id="519352"/>
    <lineage>
        <taxon>Eukaryota</taxon>
        <taxon>Metazoa</taxon>
        <taxon>Spiralia</taxon>
        <taxon>Lophotrochozoa</taxon>
        <taxon>Platyhelminthes</taxon>
        <taxon>Cestoda</taxon>
        <taxon>Eucestoda</taxon>
        <taxon>Cyclophyllidea</taxon>
        <taxon>Taeniidae</taxon>
        <taxon>Echinococcus</taxon>
        <taxon>Echinococcus canadensis group</taxon>
    </lineage>
</organism>
<dbReference type="WBParaSite" id="maker-E.canG7_contigs_3176-snap-gene-0.0-mRNA-1">
    <property type="protein sequence ID" value="maker-E.canG7_contigs_3176-snap-gene-0.0-mRNA-1"/>
    <property type="gene ID" value="EcG7_10925"/>
</dbReference>
<dbReference type="Proteomes" id="UP000887562">
    <property type="component" value="Unplaced"/>
</dbReference>
<accession>A0A915EYE5</accession>
<dbReference type="AlphaFoldDB" id="A0A915EYE5"/>